<dbReference type="Pfam" id="PF08276">
    <property type="entry name" value="PAN_2"/>
    <property type="match status" value="1"/>
</dbReference>
<sequence>MFNTSSGCTRRRHLDCQSEEGFVKVTGVKLPDLIDSHVINSVSLRECEVLCLSDCSCTTYA</sequence>
<protein>
    <recommendedName>
        <fullName evidence="1">Apple domain-containing protein</fullName>
    </recommendedName>
</protein>
<dbReference type="Proteomes" id="UP001227230">
    <property type="component" value="Chromosome 19"/>
</dbReference>
<dbReference type="SUPFAM" id="SSF57414">
    <property type="entry name" value="Hairpin loop containing domain-like"/>
    <property type="match status" value="1"/>
</dbReference>
<accession>A0ABY9DX33</accession>
<proteinExistence type="predicted"/>
<dbReference type="PANTHER" id="PTHR32444">
    <property type="entry name" value="BULB-TYPE LECTIN DOMAIN-CONTAINING PROTEIN"/>
    <property type="match status" value="1"/>
</dbReference>
<organism evidence="2 3">
    <name type="scientific">Vitis vinifera</name>
    <name type="common">Grape</name>
    <dbReference type="NCBI Taxonomy" id="29760"/>
    <lineage>
        <taxon>Eukaryota</taxon>
        <taxon>Viridiplantae</taxon>
        <taxon>Streptophyta</taxon>
        <taxon>Embryophyta</taxon>
        <taxon>Tracheophyta</taxon>
        <taxon>Spermatophyta</taxon>
        <taxon>Magnoliopsida</taxon>
        <taxon>eudicotyledons</taxon>
        <taxon>Gunneridae</taxon>
        <taxon>Pentapetalae</taxon>
        <taxon>rosids</taxon>
        <taxon>Vitales</taxon>
        <taxon>Vitaceae</taxon>
        <taxon>Viteae</taxon>
        <taxon>Vitis</taxon>
    </lineage>
</organism>
<evidence type="ECO:0000313" key="2">
    <source>
        <dbReference type="EMBL" id="WKA12265.1"/>
    </source>
</evidence>
<evidence type="ECO:0000259" key="1">
    <source>
        <dbReference type="PROSITE" id="PS50948"/>
    </source>
</evidence>
<dbReference type="PROSITE" id="PS50948">
    <property type="entry name" value="PAN"/>
    <property type="match status" value="1"/>
</dbReference>
<evidence type="ECO:0000313" key="3">
    <source>
        <dbReference type="Proteomes" id="UP001227230"/>
    </source>
</evidence>
<keyword evidence="3" id="KW-1185">Reference proteome</keyword>
<gene>
    <name evidence="2" type="ORF">VitviT2T_029675</name>
</gene>
<dbReference type="InterPro" id="IPR003609">
    <property type="entry name" value="Pan_app"/>
</dbReference>
<dbReference type="PANTHER" id="PTHR32444:SF118">
    <property type="entry name" value="OS09G0551150 PROTEIN"/>
    <property type="match status" value="1"/>
</dbReference>
<reference evidence="2 3" key="1">
    <citation type="journal article" date="2023" name="Hortic Res">
        <title>The complete reference genome for grapevine (Vitis vinifera L.) genetics and breeding.</title>
        <authorList>
            <person name="Shi X."/>
            <person name="Cao S."/>
            <person name="Wang X."/>
            <person name="Huang S."/>
            <person name="Wang Y."/>
            <person name="Liu Z."/>
            <person name="Liu W."/>
            <person name="Leng X."/>
            <person name="Peng Y."/>
            <person name="Wang N."/>
            <person name="Wang Y."/>
            <person name="Ma Z."/>
            <person name="Xu X."/>
            <person name="Zhang F."/>
            <person name="Xue H."/>
            <person name="Zhong H."/>
            <person name="Wang Y."/>
            <person name="Zhang K."/>
            <person name="Velt A."/>
            <person name="Avia K."/>
            <person name="Holtgrawe D."/>
            <person name="Grimplet J."/>
            <person name="Matus J.T."/>
            <person name="Ware D."/>
            <person name="Wu X."/>
            <person name="Wang H."/>
            <person name="Liu C."/>
            <person name="Fang Y."/>
            <person name="Rustenholz C."/>
            <person name="Cheng Z."/>
            <person name="Xiao H."/>
            <person name="Zhou Y."/>
        </authorList>
    </citation>
    <scope>NUCLEOTIDE SEQUENCE [LARGE SCALE GENOMIC DNA]</scope>
    <source>
        <strain evidence="3">cv. Pinot noir / PN40024</strain>
        <tissue evidence="2">Leaf</tissue>
    </source>
</reference>
<dbReference type="EMBL" id="CP126666">
    <property type="protein sequence ID" value="WKA12265.1"/>
    <property type="molecule type" value="Genomic_DNA"/>
</dbReference>
<feature type="domain" description="Apple" evidence="1">
    <location>
        <begin position="16"/>
        <end position="61"/>
    </location>
</feature>
<name>A0ABY9DX33_VITVI</name>